<organism evidence="2">
    <name type="scientific">Loa loa</name>
    <name type="common">Eye worm</name>
    <name type="synonym">Filaria loa</name>
    <dbReference type="NCBI Taxonomy" id="7209"/>
    <lineage>
        <taxon>Eukaryota</taxon>
        <taxon>Metazoa</taxon>
        <taxon>Ecdysozoa</taxon>
        <taxon>Nematoda</taxon>
        <taxon>Chromadorea</taxon>
        <taxon>Rhabditida</taxon>
        <taxon>Spirurina</taxon>
        <taxon>Spiruromorpha</taxon>
        <taxon>Filarioidea</taxon>
        <taxon>Onchocercidae</taxon>
        <taxon>Loa</taxon>
    </lineage>
</organism>
<dbReference type="AlphaFoldDB" id="A0A1S0UKY8"/>
<evidence type="ECO:0000313" key="2">
    <source>
        <dbReference type="EMBL" id="EJD76183.1"/>
    </source>
</evidence>
<dbReference type="EMBL" id="JH712086">
    <property type="protein sequence ID" value="EJD76183.1"/>
    <property type="molecule type" value="Genomic_DNA"/>
</dbReference>
<reference evidence="2" key="1">
    <citation type="submission" date="2012-04" db="EMBL/GenBank/DDBJ databases">
        <title>The Genome Sequence of Loa loa.</title>
        <authorList>
            <consortium name="The Broad Institute Genome Sequencing Platform"/>
            <consortium name="Broad Institute Genome Sequencing Center for Infectious Disease"/>
            <person name="Nutman T.B."/>
            <person name="Fink D.L."/>
            <person name="Russ C."/>
            <person name="Young S."/>
            <person name="Zeng Q."/>
            <person name="Gargeya S."/>
            <person name="Alvarado L."/>
            <person name="Berlin A."/>
            <person name="Chapman S.B."/>
            <person name="Chen Z."/>
            <person name="Freedman E."/>
            <person name="Gellesch M."/>
            <person name="Goldberg J."/>
            <person name="Griggs A."/>
            <person name="Gujja S."/>
            <person name="Heilman E.R."/>
            <person name="Heiman D."/>
            <person name="Howarth C."/>
            <person name="Mehta T."/>
            <person name="Neiman D."/>
            <person name="Pearson M."/>
            <person name="Roberts A."/>
            <person name="Saif S."/>
            <person name="Shea T."/>
            <person name="Shenoy N."/>
            <person name="Sisk P."/>
            <person name="Stolte C."/>
            <person name="Sykes S."/>
            <person name="White J."/>
            <person name="Yandava C."/>
            <person name="Haas B."/>
            <person name="Henn M.R."/>
            <person name="Nusbaum C."/>
            <person name="Birren B."/>
        </authorList>
    </citation>
    <scope>NUCLEOTIDE SEQUENCE [LARGE SCALE GENOMIC DNA]</scope>
</reference>
<dbReference type="InParanoid" id="A0A1S0UKY8"/>
<dbReference type="RefSeq" id="XP_020306996.1">
    <property type="nucleotide sequence ID" value="XM_020449477.1"/>
</dbReference>
<dbReference type="GeneID" id="31251485"/>
<feature type="compositionally biased region" description="Acidic residues" evidence="1">
    <location>
        <begin position="1"/>
        <end position="12"/>
    </location>
</feature>
<accession>A0A1S0UKY8</accession>
<feature type="compositionally biased region" description="Acidic residues" evidence="1">
    <location>
        <begin position="21"/>
        <end position="39"/>
    </location>
</feature>
<dbReference type="CTD" id="31251485"/>
<feature type="compositionally biased region" description="Polar residues" evidence="1">
    <location>
        <begin position="42"/>
        <end position="57"/>
    </location>
</feature>
<gene>
    <name evidence="2" type="ORF">LOAG_16818</name>
</gene>
<evidence type="ECO:0000256" key="1">
    <source>
        <dbReference type="SAM" id="MobiDB-lite"/>
    </source>
</evidence>
<proteinExistence type="predicted"/>
<dbReference type="KEGG" id="loa:LOAG_16818"/>
<sequence>MIGHEFDEEEEGHDCNNDVNDNGDDDDDDNGDGGDDNDVSNERLNNIAPNYGDTSNCDIRISHALDKSEI</sequence>
<protein>
    <submittedName>
        <fullName evidence="2">Uncharacterized protein</fullName>
    </submittedName>
</protein>
<feature type="region of interest" description="Disordered" evidence="1">
    <location>
        <begin position="1"/>
        <end position="57"/>
    </location>
</feature>
<name>A0A1S0UKY8_LOALO</name>